<reference evidence="3 4" key="1">
    <citation type="journal article" date="2020" name="bioRxiv">
        <title>Sequence and annotation of 42 cannabis genomes reveals extensive copy number variation in cannabinoid synthesis and pathogen resistance genes.</title>
        <authorList>
            <person name="Mckernan K.J."/>
            <person name="Helbert Y."/>
            <person name="Kane L.T."/>
            <person name="Ebling H."/>
            <person name="Zhang L."/>
            <person name="Liu B."/>
            <person name="Eaton Z."/>
            <person name="Mclaughlin S."/>
            <person name="Kingan S."/>
            <person name="Baybayan P."/>
            <person name="Concepcion G."/>
            <person name="Jordan M."/>
            <person name="Riva A."/>
            <person name="Barbazuk W."/>
            <person name="Harkins T."/>
        </authorList>
    </citation>
    <scope>NUCLEOTIDE SEQUENCE [LARGE SCALE GENOMIC DNA]</scope>
    <source>
        <strain evidence="3 4">cv. Jamaican Lion 4</strain>
        <strain evidence="2">Father</strain>
        <strain evidence="1">Mother</strain>
        <tissue evidence="1">Leaf</tissue>
    </source>
</reference>
<protein>
    <submittedName>
        <fullName evidence="1">Uncharacterized protein</fullName>
    </submittedName>
</protein>
<evidence type="ECO:0000313" key="2">
    <source>
        <dbReference type="EMBL" id="KAF4387819.1"/>
    </source>
</evidence>
<dbReference type="Proteomes" id="UP000583929">
    <property type="component" value="Unassembled WGS sequence"/>
</dbReference>
<dbReference type="AlphaFoldDB" id="A0A7J6FNZ8"/>
<dbReference type="Proteomes" id="UP000525078">
    <property type="component" value="Unassembled WGS sequence"/>
</dbReference>
<dbReference type="EMBL" id="JAATIP010000105">
    <property type="protein sequence ID" value="KAF4372434.1"/>
    <property type="molecule type" value="Genomic_DNA"/>
</dbReference>
<evidence type="ECO:0000313" key="1">
    <source>
        <dbReference type="EMBL" id="KAF4372434.1"/>
    </source>
</evidence>
<organism evidence="1 3">
    <name type="scientific">Cannabis sativa</name>
    <name type="common">Hemp</name>
    <name type="synonym">Marijuana</name>
    <dbReference type="NCBI Taxonomy" id="3483"/>
    <lineage>
        <taxon>Eukaryota</taxon>
        <taxon>Viridiplantae</taxon>
        <taxon>Streptophyta</taxon>
        <taxon>Embryophyta</taxon>
        <taxon>Tracheophyta</taxon>
        <taxon>Spermatophyta</taxon>
        <taxon>Magnoliopsida</taxon>
        <taxon>eudicotyledons</taxon>
        <taxon>Gunneridae</taxon>
        <taxon>Pentapetalae</taxon>
        <taxon>rosids</taxon>
        <taxon>fabids</taxon>
        <taxon>Rosales</taxon>
        <taxon>Cannabaceae</taxon>
        <taxon>Cannabis</taxon>
    </lineage>
</organism>
<sequence>MSRNDNRKKGVSLPGCLCCLVVVAVSVVIAAAVIKIYNCCFKLSQLERTKVSYSCNKSVLCI</sequence>
<dbReference type="EMBL" id="JAATIQ010000077">
    <property type="protein sequence ID" value="KAF4387819.1"/>
    <property type="molecule type" value="Genomic_DNA"/>
</dbReference>
<name>A0A7J6FNZ8_CANSA</name>
<comment type="caution">
    <text evidence="1">The sequence shown here is derived from an EMBL/GenBank/DDBJ whole genome shotgun (WGS) entry which is preliminary data.</text>
</comment>
<keyword evidence="4" id="KW-1185">Reference proteome</keyword>
<proteinExistence type="predicted"/>
<evidence type="ECO:0000313" key="3">
    <source>
        <dbReference type="Proteomes" id="UP000525078"/>
    </source>
</evidence>
<gene>
    <name evidence="1" type="ORF">F8388_027107</name>
    <name evidence="2" type="ORF">G4B88_004146</name>
</gene>
<evidence type="ECO:0000313" key="4">
    <source>
        <dbReference type="Proteomes" id="UP000583929"/>
    </source>
</evidence>
<accession>A0A7J6FNZ8</accession>